<dbReference type="EMBL" id="FONS01000005">
    <property type="protein sequence ID" value="SFF09879.1"/>
    <property type="molecule type" value="Genomic_DNA"/>
</dbReference>
<gene>
    <name evidence="1" type="ORF">SAMN03003324_02365</name>
</gene>
<dbReference type="RefSeq" id="WP_051759983.1">
    <property type="nucleotide sequence ID" value="NZ_FONS01000005.1"/>
</dbReference>
<dbReference type="Proteomes" id="UP000183129">
    <property type="component" value="Unassembled WGS sequence"/>
</dbReference>
<organism evidence="1 2">
    <name type="scientific">Pedobacter antarcticus</name>
    <dbReference type="NCBI Taxonomy" id="34086"/>
    <lineage>
        <taxon>Bacteria</taxon>
        <taxon>Pseudomonadati</taxon>
        <taxon>Bacteroidota</taxon>
        <taxon>Sphingobacteriia</taxon>
        <taxon>Sphingobacteriales</taxon>
        <taxon>Sphingobacteriaceae</taxon>
        <taxon>Pedobacter</taxon>
    </lineage>
</organism>
<accession>A0A1I2FYH9</accession>
<dbReference type="InterPro" id="IPR016181">
    <property type="entry name" value="Acyl_CoA_acyltransferase"/>
</dbReference>
<proteinExistence type="predicted"/>
<dbReference type="AlphaFoldDB" id="A0A1I2FYH9"/>
<sequence>MNNHIIFVRIATLNDIRYTLEIISETEASAIARGTGIAKRSAQTVSQKMREGKAVIAVTSSGEWVGFAYLETWEQERFISNSGLIVSPDFRNTGVARADLQYNHGYSCNENEQQTRLSAGCLFRNHTRQHLLGRL</sequence>
<dbReference type="STRING" id="34086.SAMN04488084_104321"/>
<name>A0A1I2FYH9_9SPHI</name>
<dbReference type="Gene3D" id="3.40.630.30">
    <property type="match status" value="1"/>
</dbReference>
<reference evidence="1 2" key="1">
    <citation type="submission" date="2016-10" db="EMBL/GenBank/DDBJ databases">
        <authorList>
            <person name="de Groot N.N."/>
        </authorList>
    </citation>
    <scope>NUCLEOTIDE SEQUENCE [LARGE SCALE GENOMIC DNA]</scope>
    <source>
        <strain evidence="1 2">ATCC 51969</strain>
    </source>
</reference>
<protein>
    <recommendedName>
        <fullName evidence="3">N-acetyltransferase domain-containing protein</fullName>
    </recommendedName>
</protein>
<evidence type="ECO:0000313" key="1">
    <source>
        <dbReference type="EMBL" id="SFF09879.1"/>
    </source>
</evidence>
<evidence type="ECO:0000313" key="2">
    <source>
        <dbReference type="Proteomes" id="UP000183129"/>
    </source>
</evidence>
<evidence type="ECO:0008006" key="3">
    <source>
        <dbReference type="Google" id="ProtNLM"/>
    </source>
</evidence>
<dbReference type="SUPFAM" id="SSF55729">
    <property type="entry name" value="Acyl-CoA N-acyltransferases (Nat)"/>
    <property type="match status" value="1"/>
</dbReference>